<evidence type="ECO:0000256" key="1">
    <source>
        <dbReference type="ARBA" id="ARBA00004141"/>
    </source>
</evidence>
<dbReference type="AlphaFoldDB" id="A0A5C8I1G6"/>
<protein>
    <submittedName>
        <fullName evidence="8">Cation transporter</fullName>
    </submittedName>
</protein>
<feature type="transmembrane region" description="Helical" evidence="6">
    <location>
        <begin position="92"/>
        <end position="110"/>
    </location>
</feature>
<feature type="region of interest" description="Disordered" evidence="5">
    <location>
        <begin position="1"/>
        <end position="22"/>
    </location>
</feature>
<dbReference type="InterPro" id="IPR027469">
    <property type="entry name" value="Cation_efflux_TMD_sf"/>
</dbReference>
<name>A0A5C8I1G6_9MICO</name>
<dbReference type="InterPro" id="IPR058533">
    <property type="entry name" value="Cation_efflux_TM"/>
</dbReference>
<feature type="transmembrane region" description="Helical" evidence="6">
    <location>
        <begin position="164"/>
        <end position="181"/>
    </location>
</feature>
<dbReference type="OrthoDB" id="3254729at2"/>
<feature type="transmembrane region" description="Helical" evidence="6">
    <location>
        <begin position="66"/>
        <end position="85"/>
    </location>
</feature>
<accession>A0A5C8I1G6</accession>
<dbReference type="SUPFAM" id="SSF161111">
    <property type="entry name" value="Cation efflux protein transmembrane domain-like"/>
    <property type="match status" value="1"/>
</dbReference>
<comment type="caution">
    <text evidence="8">The sequence shown here is derived from an EMBL/GenBank/DDBJ whole genome shotgun (WGS) entry which is preliminary data.</text>
</comment>
<dbReference type="Proteomes" id="UP000321949">
    <property type="component" value="Unassembled WGS sequence"/>
</dbReference>
<keyword evidence="9" id="KW-1185">Reference proteome</keyword>
<dbReference type="GO" id="GO:0008324">
    <property type="term" value="F:monoatomic cation transmembrane transporter activity"/>
    <property type="evidence" value="ECO:0007669"/>
    <property type="project" value="InterPro"/>
</dbReference>
<feature type="compositionally biased region" description="Low complexity" evidence="5">
    <location>
        <begin position="1"/>
        <end position="10"/>
    </location>
</feature>
<evidence type="ECO:0000259" key="7">
    <source>
        <dbReference type="Pfam" id="PF01545"/>
    </source>
</evidence>
<evidence type="ECO:0000256" key="4">
    <source>
        <dbReference type="ARBA" id="ARBA00023136"/>
    </source>
</evidence>
<proteinExistence type="predicted"/>
<evidence type="ECO:0000313" key="9">
    <source>
        <dbReference type="Proteomes" id="UP000321949"/>
    </source>
</evidence>
<sequence>MVGAPADSPHASPPSPSGGRCEDGQVHTLRRVVLTVALLNLAYFSVEFAVAIAIGSVSLFADSVDFLEDALINLLIYAALPWSAARRRTVGSVLAFVILIPAVATVWAAVAKAFDPYPPAPLPLTLTAAGALIVNLTAALLLVRHRHHSGSLTKAAWLSARNDAFANVAIIAVGLLTIWFATGWLDIIAGVAIGILNADAARAVWNAARREVDPAP</sequence>
<feature type="transmembrane region" description="Helical" evidence="6">
    <location>
        <begin position="122"/>
        <end position="143"/>
    </location>
</feature>
<keyword evidence="2 6" id="KW-0812">Transmembrane</keyword>
<dbReference type="Pfam" id="PF01545">
    <property type="entry name" value="Cation_efflux"/>
    <property type="match status" value="1"/>
</dbReference>
<evidence type="ECO:0000256" key="6">
    <source>
        <dbReference type="SAM" id="Phobius"/>
    </source>
</evidence>
<dbReference type="GO" id="GO:0016020">
    <property type="term" value="C:membrane"/>
    <property type="evidence" value="ECO:0007669"/>
    <property type="project" value="UniProtKB-SubCell"/>
</dbReference>
<gene>
    <name evidence="8" type="ORF">FVP74_09455</name>
</gene>
<dbReference type="EMBL" id="VRSX01000003">
    <property type="protein sequence ID" value="TXK11543.1"/>
    <property type="molecule type" value="Genomic_DNA"/>
</dbReference>
<evidence type="ECO:0000256" key="3">
    <source>
        <dbReference type="ARBA" id="ARBA00022989"/>
    </source>
</evidence>
<organism evidence="8 9">
    <name type="scientific">Microbacterium saccharophilum</name>
    <dbReference type="NCBI Taxonomy" id="1213358"/>
    <lineage>
        <taxon>Bacteria</taxon>
        <taxon>Bacillati</taxon>
        <taxon>Actinomycetota</taxon>
        <taxon>Actinomycetes</taxon>
        <taxon>Micrococcales</taxon>
        <taxon>Microbacteriaceae</taxon>
        <taxon>Microbacterium</taxon>
    </lineage>
</organism>
<comment type="subcellular location">
    <subcellularLocation>
        <location evidence="1">Membrane</location>
        <topology evidence="1">Multi-pass membrane protein</topology>
    </subcellularLocation>
</comment>
<feature type="transmembrane region" description="Helical" evidence="6">
    <location>
        <begin position="32"/>
        <end position="54"/>
    </location>
</feature>
<keyword evidence="4 6" id="KW-0472">Membrane</keyword>
<dbReference type="Gene3D" id="1.20.1510.10">
    <property type="entry name" value="Cation efflux protein transmembrane domain"/>
    <property type="match status" value="1"/>
</dbReference>
<evidence type="ECO:0000313" key="8">
    <source>
        <dbReference type="EMBL" id="TXK11543.1"/>
    </source>
</evidence>
<evidence type="ECO:0000256" key="2">
    <source>
        <dbReference type="ARBA" id="ARBA00022692"/>
    </source>
</evidence>
<feature type="domain" description="Cation efflux protein transmembrane" evidence="7">
    <location>
        <begin position="34"/>
        <end position="201"/>
    </location>
</feature>
<reference evidence="8 9" key="1">
    <citation type="submission" date="2019-08" db="EMBL/GenBank/DDBJ databases">
        <authorList>
            <person name="Dong K."/>
        </authorList>
    </citation>
    <scope>NUCLEOTIDE SEQUENCE [LARGE SCALE GENOMIC DNA]</scope>
    <source>
        <strain evidence="8 9">K-1</strain>
    </source>
</reference>
<keyword evidence="3 6" id="KW-1133">Transmembrane helix</keyword>
<evidence type="ECO:0000256" key="5">
    <source>
        <dbReference type="SAM" id="MobiDB-lite"/>
    </source>
</evidence>